<feature type="domain" description="Cytochrome c" evidence="5">
    <location>
        <begin position="35"/>
        <end position="135"/>
    </location>
</feature>
<dbReference type="AlphaFoldDB" id="A0AAU8FKM4"/>
<keyword evidence="2 4" id="KW-0479">Metal-binding</keyword>
<dbReference type="PROSITE" id="PS51257">
    <property type="entry name" value="PROKAR_LIPOPROTEIN"/>
    <property type="match status" value="1"/>
</dbReference>
<keyword evidence="1 4" id="KW-0349">Heme</keyword>
<dbReference type="PANTHER" id="PTHR35008">
    <property type="entry name" value="BLL4482 PROTEIN-RELATED"/>
    <property type="match status" value="1"/>
</dbReference>
<sequence length="296" mass="32444">MDLKIGTLLAVVTVLATGCRIHYKTEKIDYKTASADVGEGKRLTMLVCGSCHYNFETKDFSGKQLEDSPKFLGKIYAANITQHPGLGAGKYTPGELAYLVRTGIGRTGRLMPYMHRPNMADEDLDAIVAYLKSGDPAVRPSERNPGKTMYSPIGRLGLSFTKGGKYRGDSIQKPKNDPVLLGKYLVDNLACFHCHSKSFTSLDVQTPERSKGFMGGGNKLRDAAGKKIRTPNLTPHATGMLNWTEAEFRRAVTEGISKDNSVVSYPMPLYPELTAAETSAIYAYLKTIPPIDNKVK</sequence>
<dbReference type="RefSeq" id="WP_353719853.1">
    <property type="nucleotide sequence ID" value="NZ_CP159289.1"/>
</dbReference>
<dbReference type="InterPro" id="IPR009056">
    <property type="entry name" value="Cyt_c-like_dom"/>
</dbReference>
<evidence type="ECO:0000259" key="5">
    <source>
        <dbReference type="PROSITE" id="PS51007"/>
    </source>
</evidence>
<feature type="domain" description="Cytochrome c" evidence="5">
    <location>
        <begin position="177"/>
        <end position="289"/>
    </location>
</feature>
<reference evidence="6" key="1">
    <citation type="submission" date="2024-06" db="EMBL/GenBank/DDBJ databases">
        <title>Sequencing and assembly of the genome of Dyadobacter sp. strain 676, a symbiont of Cyamopsis tetragonoloba.</title>
        <authorList>
            <person name="Guro P."/>
            <person name="Sazanova A."/>
            <person name="Kuznetsova I."/>
            <person name="Belimov A."/>
            <person name="Safronova V."/>
        </authorList>
    </citation>
    <scope>NUCLEOTIDE SEQUENCE</scope>
    <source>
        <strain evidence="6">676</strain>
    </source>
</reference>
<dbReference type="EMBL" id="CP159289">
    <property type="protein sequence ID" value="XCH24538.1"/>
    <property type="molecule type" value="Genomic_DNA"/>
</dbReference>
<dbReference type="InterPro" id="IPR051459">
    <property type="entry name" value="Cytochrome_c-type_DH"/>
</dbReference>
<dbReference type="GO" id="GO:0020037">
    <property type="term" value="F:heme binding"/>
    <property type="evidence" value="ECO:0007669"/>
    <property type="project" value="InterPro"/>
</dbReference>
<name>A0AAU8FKM4_9BACT</name>
<organism evidence="6">
    <name type="scientific">Dyadobacter sp. 676</name>
    <dbReference type="NCBI Taxonomy" id="3088362"/>
    <lineage>
        <taxon>Bacteria</taxon>
        <taxon>Pseudomonadati</taxon>
        <taxon>Bacteroidota</taxon>
        <taxon>Cytophagia</taxon>
        <taxon>Cytophagales</taxon>
        <taxon>Spirosomataceae</taxon>
        <taxon>Dyadobacter</taxon>
    </lineage>
</organism>
<evidence type="ECO:0000256" key="1">
    <source>
        <dbReference type="ARBA" id="ARBA00022617"/>
    </source>
</evidence>
<dbReference type="GO" id="GO:0046872">
    <property type="term" value="F:metal ion binding"/>
    <property type="evidence" value="ECO:0007669"/>
    <property type="project" value="UniProtKB-KW"/>
</dbReference>
<evidence type="ECO:0000256" key="4">
    <source>
        <dbReference type="PROSITE-ProRule" id="PRU00433"/>
    </source>
</evidence>
<keyword evidence="3 4" id="KW-0408">Iron</keyword>
<gene>
    <name evidence="6" type="ORF">ABV298_30295</name>
</gene>
<dbReference type="PROSITE" id="PS51007">
    <property type="entry name" value="CYTC"/>
    <property type="match status" value="2"/>
</dbReference>
<protein>
    <submittedName>
        <fullName evidence="6">C-type cytochrome</fullName>
    </submittedName>
</protein>
<evidence type="ECO:0000313" key="6">
    <source>
        <dbReference type="EMBL" id="XCH24538.1"/>
    </source>
</evidence>
<dbReference type="Pfam" id="PF13442">
    <property type="entry name" value="Cytochrome_CBB3"/>
    <property type="match status" value="1"/>
</dbReference>
<dbReference type="SUPFAM" id="SSF46626">
    <property type="entry name" value="Cytochrome c"/>
    <property type="match status" value="2"/>
</dbReference>
<dbReference type="PANTHER" id="PTHR35008:SF4">
    <property type="entry name" value="BLL4482 PROTEIN"/>
    <property type="match status" value="1"/>
</dbReference>
<dbReference type="InterPro" id="IPR036909">
    <property type="entry name" value="Cyt_c-like_dom_sf"/>
</dbReference>
<evidence type="ECO:0000256" key="2">
    <source>
        <dbReference type="ARBA" id="ARBA00022723"/>
    </source>
</evidence>
<evidence type="ECO:0000256" key="3">
    <source>
        <dbReference type="ARBA" id="ARBA00023004"/>
    </source>
</evidence>
<dbReference type="GO" id="GO:0009055">
    <property type="term" value="F:electron transfer activity"/>
    <property type="evidence" value="ECO:0007669"/>
    <property type="project" value="InterPro"/>
</dbReference>
<proteinExistence type="predicted"/>
<dbReference type="Gene3D" id="1.10.760.10">
    <property type="entry name" value="Cytochrome c-like domain"/>
    <property type="match status" value="2"/>
</dbReference>
<accession>A0AAU8FKM4</accession>